<protein>
    <submittedName>
        <fullName evidence="1">Uncharacterized protein</fullName>
    </submittedName>
</protein>
<proteinExistence type="predicted"/>
<evidence type="ECO:0000313" key="2">
    <source>
        <dbReference type="Proteomes" id="UP000319449"/>
    </source>
</evidence>
<comment type="caution">
    <text evidence="1">The sequence shown here is derived from an EMBL/GenBank/DDBJ whole genome shotgun (WGS) entry which is preliminary data.</text>
</comment>
<dbReference type="RefSeq" id="WP_246125716.1">
    <property type="nucleotide sequence ID" value="NZ_VLLN01000002.1"/>
</dbReference>
<sequence>MHCFRVVPGTRFVHPGSAPDKIPVNMRLLPISQICLLVALLAVLVPHRSALADGTGSAEGTIFTLWPLIDYRESPAEGFSNLSILGPLFKFQNQKDQSTVAVRPLFFRTGNKKNETAATEYLYPLASSESTPDVTRFQVLKLYQKNLFRKDREEERERDFMVFPFYITGTSKKYGPYTSVLPFYGDIYERFWRDEYHYLLFPLYGRTVNKGTTNYNVLYPFFSVTRGERESGYAFWPLYGQSAKEGVYRKRFALWPFFHQEEKGLNTDNPISRFQILPLYATVDSPKLTVRDYLWPFFGHYENRDPKEEGWNLLWPFWQVVRGEKRNVTRFLPFFDRERNGDDEKRWYLWPLYKEETSVAPSFRQEKERLLYFLYSNNRESWPADGASRQRIAFWPLFVYNRTTDNVKSFSFPAPVEPVLDREGIERSWAPFWRLYQQRWNDNGDSAASFAWNLYWHEARKDALAYELFPLLRYRSTTATSDLQLLKGLFRYTTDREGKSVRLFWLPFGISWGSGSPEHKTVTRANGGINP</sequence>
<dbReference type="EMBL" id="VLLN01000002">
    <property type="protein sequence ID" value="TWJ32934.1"/>
    <property type="molecule type" value="Genomic_DNA"/>
</dbReference>
<evidence type="ECO:0000313" key="1">
    <source>
        <dbReference type="EMBL" id="TWJ32934.1"/>
    </source>
</evidence>
<dbReference type="Proteomes" id="UP000319449">
    <property type="component" value="Unassembled WGS sequence"/>
</dbReference>
<gene>
    <name evidence="1" type="ORF">JN12_00345</name>
</gene>
<keyword evidence="2" id="KW-1185">Reference proteome</keyword>
<accession>A0A562WRU3</accession>
<organism evidence="1 2">
    <name type="scientific">Geobacter argillaceus</name>
    <dbReference type="NCBI Taxonomy" id="345631"/>
    <lineage>
        <taxon>Bacteria</taxon>
        <taxon>Pseudomonadati</taxon>
        <taxon>Thermodesulfobacteriota</taxon>
        <taxon>Desulfuromonadia</taxon>
        <taxon>Geobacterales</taxon>
        <taxon>Geobacteraceae</taxon>
        <taxon>Geobacter</taxon>
    </lineage>
</organism>
<reference evidence="1 2" key="1">
    <citation type="submission" date="2019-07" db="EMBL/GenBank/DDBJ databases">
        <title>Genomic Encyclopedia of Archaeal and Bacterial Type Strains, Phase II (KMG-II): from individual species to whole genera.</title>
        <authorList>
            <person name="Goeker M."/>
        </authorList>
    </citation>
    <scope>NUCLEOTIDE SEQUENCE [LARGE SCALE GENOMIC DNA]</scope>
    <source>
        <strain evidence="1 2">ATCC BAA-1139</strain>
    </source>
</reference>
<dbReference type="AlphaFoldDB" id="A0A562WRU3"/>
<name>A0A562WRU3_9BACT</name>